<organism evidence="2">
    <name type="scientific">viral metagenome</name>
    <dbReference type="NCBI Taxonomy" id="1070528"/>
    <lineage>
        <taxon>unclassified sequences</taxon>
        <taxon>metagenomes</taxon>
        <taxon>organismal metagenomes</taxon>
    </lineage>
</organism>
<reference evidence="2" key="1">
    <citation type="journal article" date="2020" name="Nature">
        <title>Giant virus diversity and host interactions through global metagenomics.</title>
        <authorList>
            <person name="Schulz F."/>
            <person name="Roux S."/>
            <person name="Paez-Espino D."/>
            <person name="Jungbluth S."/>
            <person name="Walsh D.A."/>
            <person name="Denef V.J."/>
            <person name="McMahon K.D."/>
            <person name="Konstantinidis K.T."/>
            <person name="Eloe-Fadrosh E.A."/>
            <person name="Kyrpides N.C."/>
            <person name="Woyke T."/>
        </authorList>
    </citation>
    <scope>NUCLEOTIDE SEQUENCE</scope>
    <source>
        <strain evidence="2">GVMAG-M-3300023184-177</strain>
    </source>
</reference>
<protein>
    <submittedName>
        <fullName evidence="2">Uncharacterized protein</fullName>
    </submittedName>
</protein>
<proteinExistence type="predicted"/>
<name>A0A6C0HWL3_9ZZZZ</name>
<keyword evidence="1" id="KW-1133">Transmembrane helix</keyword>
<keyword evidence="1" id="KW-0472">Membrane</keyword>
<dbReference type="EMBL" id="MN740019">
    <property type="protein sequence ID" value="QHT84555.1"/>
    <property type="molecule type" value="Genomic_DNA"/>
</dbReference>
<evidence type="ECO:0000256" key="1">
    <source>
        <dbReference type="SAM" id="Phobius"/>
    </source>
</evidence>
<feature type="transmembrane region" description="Helical" evidence="1">
    <location>
        <begin position="41"/>
        <end position="60"/>
    </location>
</feature>
<dbReference type="AlphaFoldDB" id="A0A6C0HWL3"/>
<sequence length="121" mass="14789">MEPDLITQKTIRKILKKNYFAEESSFTKFIKKFNTNYINKVNWTPVIVTIFILTILLFLYNEHRNRKQKQAEQMQIDEEMDIINSKSEYNDDFKSKPNYESEYYKMLPRVTNNPEIHDYKY</sequence>
<keyword evidence="1" id="KW-0812">Transmembrane</keyword>
<evidence type="ECO:0000313" key="2">
    <source>
        <dbReference type="EMBL" id="QHT84555.1"/>
    </source>
</evidence>
<accession>A0A6C0HWL3</accession>